<dbReference type="Gene3D" id="3.40.630.10">
    <property type="entry name" value="Zn peptidases"/>
    <property type="match status" value="1"/>
</dbReference>
<evidence type="ECO:0000256" key="1">
    <source>
        <dbReference type="ARBA" id="ARBA00004477"/>
    </source>
</evidence>
<evidence type="ECO:0000313" key="14">
    <source>
        <dbReference type="EMBL" id="LAB67039.1"/>
    </source>
</evidence>
<dbReference type="PANTHER" id="PTHR13304">
    <property type="entry name" value="GLYCOSYLPHOSPHATIDYLINOSITOL ANCHOR ATTACHMENT 1 PROTEIN"/>
    <property type="match status" value="1"/>
</dbReference>
<reference evidence="14" key="1">
    <citation type="journal article" date="2018" name="Biosci. Biotechnol. Biochem.">
        <title>Polysaccharide hydrolase of the hadal zone amphipods Hirondellea gigas.</title>
        <authorList>
            <person name="Kobayashi H."/>
            <person name="Nagahama T."/>
            <person name="Arai W."/>
            <person name="Sasagawa Y."/>
            <person name="Umeda M."/>
            <person name="Hayashi T."/>
            <person name="Nikaido I."/>
            <person name="Watanabe H."/>
            <person name="Oguri K."/>
            <person name="Kitazato H."/>
            <person name="Fujioka K."/>
            <person name="Kido Y."/>
            <person name="Takami H."/>
        </authorList>
    </citation>
    <scope>NUCLEOTIDE SEQUENCE</scope>
    <source>
        <tissue evidence="14">Whole body</tissue>
    </source>
</reference>
<keyword evidence="5 13" id="KW-0472">Membrane</keyword>
<feature type="transmembrane region" description="Helical" evidence="13">
    <location>
        <begin position="556"/>
        <end position="580"/>
    </location>
</feature>
<dbReference type="GO" id="GO:0042765">
    <property type="term" value="C:GPI-anchor transamidase complex"/>
    <property type="evidence" value="ECO:0007669"/>
    <property type="project" value="InterPro"/>
</dbReference>
<accession>A0A2P2HZ56</accession>
<comment type="function">
    <text evidence="9">Component of the glycosylphosphatidylinositol-anchor (GPI-anchor) transamidase (GPI-T) complex that catalyzes the formation of the linkage between a proprotein and a GPI-anchor and participates in GPI anchored protein biosynthesis. Binds GPI-anchor.</text>
</comment>
<name>A0A2P2HZ56_9CRUS</name>
<evidence type="ECO:0000256" key="11">
    <source>
        <dbReference type="ARBA" id="ARBA00093619"/>
    </source>
</evidence>
<keyword evidence="3" id="KW-0256">Endoplasmic reticulum</keyword>
<evidence type="ECO:0000256" key="6">
    <source>
        <dbReference type="ARBA" id="ARBA00023157"/>
    </source>
</evidence>
<evidence type="ECO:0000256" key="7">
    <source>
        <dbReference type="ARBA" id="ARBA00023180"/>
    </source>
</evidence>
<sequence length="648" mass="70937">MGLLTDPGVEGGWLSNMLMAHHKLLATLFYVVGTCWFLALAHNSMNHGTYFSENALLPGLVQGEFMGESRANRFLQELLKETEKYPSSMPHSWLLAKLTQLGLDTYTHNFTLNYPMVANKRFSGENVYGILRAVRSSSTESIVVSAPYRPPDSVHHSNAPAIALMLALAHFFAEQVYWAKDIIFLISEHEQLGVEAWLQAYHGTTSADGVLEQGVLSARAGPIQAAVNLEISASVVSHVDIRYEGLNGQLPNLDLVNLLHRLCHRENVKHTIKNRHDHPRPESMEGWLYQLGTLATTVATQASGVPSGNHGLFHRYGIAAVTVSGEKGERSSGRSSTLLQLGRVLEGTCRSLNNLLERFHQSFFFYLLPATNRYISIGVYMPAFGAVGCSLLLVALALWCSSSVQAQQQLNQEKATSTGHEKTNGNAGCSYSLVSCCSIVVVVHAVCLAISWSPRTLALSGTMLALAPEDSVAIGLAAFALVSLRLPGIITRNRLSSGGQCSWEVLKCIAVLELSVLVFAGAVHNFSLALIVTVVYTPVVLLVAPSASRLYRWLKAALLLLVHPLSLLVLFVSIDTWIAFSDESVLEIVPRMASACKRALMYSVVDALVYENWVFPVGCSCLLPVWMLLWHVLHSPIQQHDNVKLKTS</sequence>
<feature type="transmembrane region" description="Helical" evidence="13">
    <location>
        <begin position="526"/>
        <end position="544"/>
    </location>
</feature>
<dbReference type="GO" id="GO:0016255">
    <property type="term" value="P:attachment of GPI anchor to protein"/>
    <property type="evidence" value="ECO:0007669"/>
    <property type="project" value="TreeGrafter"/>
</dbReference>
<comment type="subunit">
    <text evidence="10">Heteropentamer. Part of the GPI-anchor transamidase complex, consisting of PIGK, PIGT, PIGS, PIGU and GAA1. Interacts with PIGK.</text>
</comment>
<keyword evidence="6" id="KW-1015">Disulfide bond</keyword>
<evidence type="ECO:0000256" key="13">
    <source>
        <dbReference type="SAM" id="Phobius"/>
    </source>
</evidence>
<protein>
    <recommendedName>
        <fullName evidence="11">GPI-anchor transamidase component GPAA1</fullName>
    </recommendedName>
    <alternativeName>
        <fullName evidence="8">GAA1 protein homolog</fullName>
    </alternativeName>
    <alternativeName>
        <fullName evidence="12">Glycosylphosphatidylinositol anchor attachment 1 protein</fullName>
    </alternativeName>
</protein>
<dbReference type="PIRSF" id="PIRSF036762">
    <property type="entry name" value="GAA1"/>
    <property type="match status" value="1"/>
</dbReference>
<dbReference type="FunFam" id="3.40.630.10:FF:000047">
    <property type="entry name" value="Glycosylphosphatidylinositol anchor attachment 1 protein"/>
    <property type="match status" value="1"/>
</dbReference>
<keyword evidence="4 13" id="KW-1133">Transmembrane helix</keyword>
<evidence type="ECO:0000256" key="8">
    <source>
        <dbReference type="ARBA" id="ARBA00083563"/>
    </source>
</evidence>
<evidence type="ECO:0000256" key="5">
    <source>
        <dbReference type="ARBA" id="ARBA00023136"/>
    </source>
</evidence>
<evidence type="ECO:0000256" key="4">
    <source>
        <dbReference type="ARBA" id="ARBA00022989"/>
    </source>
</evidence>
<dbReference type="PANTHER" id="PTHR13304:SF0">
    <property type="entry name" value="GLYCOSYLPHOSPHATIDYLINOSITOL ANCHOR ATTACHMENT 1 PROTEIN"/>
    <property type="match status" value="1"/>
</dbReference>
<evidence type="ECO:0000256" key="12">
    <source>
        <dbReference type="ARBA" id="ARBA00093661"/>
    </source>
</evidence>
<comment type="subcellular location">
    <subcellularLocation>
        <location evidence="1">Endoplasmic reticulum membrane</location>
        <topology evidence="1">Multi-pass membrane protein</topology>
    </subcellularLocation>
</comment>
<feature type="transmembrane region" description="Helical" evidence="13">
    <location>
        <begin position="613"/>
        <end position="633"/>
    </location>
</feature>
<evidence type="ECO:0000256" key="3">
    <source>
        <dbReference type="ARBA" id="ARBA00022824"/>
    </source>
</evidence>
<feature type="transmembrane region" description="Helical" evidence="13">
    <location>
        <begin position="502"/>
        <end position="520"/>
    </location>
</feature>
<feature type="transmembrane region" description="Helical" evidence="13">
    <location>
        <begin position="472"/>
        <end position="490"/>
    </location>
</feature>
<evidence type="ECO:0000256" key="9">
    <source>
        <dbReference type="ARBA" id="ARBA00093336"/>
    </source>
</evidence>
<keyword evidence="7" id="KW-0325">Glycoprotein</keyword>
<evidence type="ECO:0000256" key="2">
    <source>
        <dbReference type="ARBA" id="ARBA00022692"/>
    </source>
</evidence>
<organism evidence="14">
    <name type="scientific">Hirondellea gigas</name>
    <dbReference type="NCBI Taxonomy" id="1518452"/>
    <lineage>
        <taxon>Eukaryota</taxon>
        <taxon>Metazoa</taxon>
        <taxon>Ecdysozoa</taxon>
        <taxon>Arthropoda</taxon>
        <taxon>Crustacea</taxon>
        <taxon>Multicrustacea</taxon>
        <taxon>Malacostraca</taxon>
        <taxon>Eumalacostraca</taxon>
        <taxon>Peracarida</taxon>
        <taxon>Amphipoda</taxon>
        <taxon>Amphilochidea</taxon>
        <taxon>Lysianassida</taxon>
        <taxon>Lysianassidira</taxon>
        <taxon>Lysianassoidea</taxon>
        <taxon>Lysianassidae</taxon>
        <taxon>Hirondellea</taxon>
    </lineage>
</organism>
<dbReference type="Pfam" id="PF04114">
    <property type="entry name" value="Gaa1"/>
    <property type="match status" value="1"/>
</dbReference>
<feature type="transmembrane region" description="Helical" evidence="13">
    <location>
        <begin position="431"/>
        <end position="452"/>
    </location>
</feature>
<proteinExistence type="evidence at transcript level"/>
<dbReference type="EMBL" id="IACF01001327">
    <property type="protein sequence ID" value="LAB67039.1"/>
    <property type="molecule type" value="mRNA"/>
</dbReference>
<evidence type="ECO:0000256" key="10">
    <source>
        <dbReference type="ARBA" id="ARBA00093557"/>
    </source>
</evidence>
<keyword evidence="2 13" id="KW-0812">Transmembrane</keyword>
<dbReference type="InterPro" id="IPR007246">
    <property type="entry name" value="Gaa1"/>
</dbReference>
<feature type="transmembrane region" description="Helical" evidence="13">
    <location>
        <begin position="379"/>
        <end position="400"/>
    </location>
</feature>
<dbReference type="AlphaFoldDB" id="A0A2P2HZ56"/>